<feature type="compositionally biased region" description="Polar residues" evidence="18">
    <location>
        <begin position="107"/>
        <end position="118"/>
    </location>
</feature>
<dbReference type="PANTHER" id="PTHR15060:SF0">
    <property type="entry name" value="INTERLEUKIN-15 RECEPTOR SUBUNIT ALPHA"/>
    <property type="match status" value="1"/>
</dbReference>
<dbReference type="OrthoDB" id="9944172at2759"/>
<evidence type="ECO:0000256" key="10">
    <source>
        <dbReference type="ARBA" id="ARBA00023157"/>
    </source>
</evidence>
<accession>A0A9B0TK50</accession>
<evidence type="ECO:0000259" key="20">
    <source>
        <dbReference type="PROSITE" id="PS50923"/>
    </source>
</evidence>
<keyword evidence="8 19" id="KW-1133">Transmembrane helix</keyword>
<comment type="subunit">
    <text evidence="15">The interleukin-15 receptor IL15R is a heterotrimer of IL15RA, IL2RB and IL2RG. IL15RA also self-associates. Interacts with SYK.</text>
</comment>
<keyword evidence="5 17" id="KW-0768">Sushi</keyword>
<evidence type="ECO:0000256" key="17">
    <source>
        <dbReference type="PROSITE-ProRule" id="PRU00302"/>
    </source>
</evidence>
<dbReference type="InterPro" id="IPR042372">
    <property type="entry name" value="IL15RA"/>
</dbReference>
<keyword evidence="10" id="KW-1015">Disulfide bond</keyword>
<evidence type="ECO:0000256" key="11">
    <source>
        <dbReference type="ARBA" id="ARBA00023170"/>
    </source>
</evidence>
<evidence type="ECO:0000256" key="15">
    <source>
        <dbReference type="ARBA" id="ARBA00062744"/>
    </source>
</evidence>
<evidence type="ECO:0000256" key="13">
    <source>
        <dbReference type="ARBA" id="ARBA00023242"/>
    </source>
</evidence>
<evidence type="ECO:0000256" key="7">
    <source>
        <dbReference type="ARBA" id="ARBA00022729"/>
    </source>
</evidence>
<dbReference type="CDD" id="cd00033">
    <property type="entry name" value="CCP"/>
    <property type="match status" value="1"/>
</dbReference>
<dbReference type="SUPFAM" id="SSF57535">
    <property type="entry name" value="Complement control module/SCR domain"/>
    <property type="match status" value="1"/>
</dbReference>
<keyword evidence="3" id="KW-0964">Secreted</keyword>
<dbReference type="GO" id="GO:0042010">
    <property type="term" value="F:interleukin-15 receptor activity"/>
    <property type="evidence" value="ECO:0007669"/>
    <property type="project" value="InterPro"/>
</dbReference>
<feature type="region of interest" description="Disordered" evidence="18">
    <location>
        <begin position="209"/>
        <end position="243"/>
    </location>
</feature>
<dbReference type="CTD" id="3601"/>
<dbReference type="GO" id="GO:0009986">
    <property type="term" value="C:cell surface"/>
    <property type="evidence" value="ECO:0007669"/>
    <property type="project" value="UniProtKB-SubCell"/>
</dbReference>
<dbReference type="Pfam" id="PF00084">
    <property type="entry name" value="Sushi"/>
    <property type="match status" value="1"/>
</dbReference>
<evidence type="ECO:0000256" key="18">
    <source>
        <dbReference type="SAM" id="MobiDB-lite"/>
    </source>
</evidence>
<dbReference type="Proteomes" id="UP000504623">
    <property type="component" value="Unplaced"/>
</dbReference>
<evidence type="ECO:0000256" key="4">
    <source>
        <dbReference type="ARBA" id="ARBA00022553"/>
    </source>
</evidence>
<evidence type="ECO:0000256" key="8">
    <source>
        <dbReference type="ARBA" id="ARBA00022989"/>
    </source>
</evidence>
<evidence type="ECO:0000313" key="22">
    <source>
        <dbReference type="RefSeq" id="XP_006862854.1"/>
    </source>
</evidence>
<dbReference type="InterPro" id="IPR000436">
    <property type="entry name" value="Sushi_SCR_CCP_dom"/>
</dbReference>
<dbReference type="SMART" id="SM00032">
    <property type="entry name" value="CCP"/>
    <property type="match status" value="1"/>
</dbReference>
<feature type="region of interest" description="Disordered" evidence="18">
    <location>
        <begin position="82"/>
        <end position="152"/>
    </location>
</feature>
<proteinExistence type="predicted"/>
<keyword evidence="21" id="KW-1185">Reference proteome</keyword>
<dbReference type="RefSeq" id="XP_006862854.1">
    <property type="nucleotide sequence ID" value="XM_006862792.1"/>
</dbReference>
<dbReference type="GO" id="GO:0031410">
    <property type="term" value="C:cytoplasmic vesicle"/>
    <property type="evidence" value="ECO:0007669"/>
    <property type="project" value="UniProtKB-ARBA"/>
</dbReference>
<dbReference type="FunFam" id="2.20.28.230:FF:000001">
    <property type="entry name" value="Interleukin 15 receptor subunit alpha"/>
    <property type="match status" value="1"/>
</dbReference>
<dbReference type="PANTHER" id="PTHR15060">
    <property type="entry name" value="INTERLEUKIN-15 RECEPTOR SUBUNIT ALPHA"/>
    <property type="match status" value="1"/>
</dbReference>
<dbReference type="InterPro" id="IPR035976">
    <property type="entry name" value="Sushi/SCR/CCP_sf"/>
</dbReference>
<evidence type="ECO:0000256" key="2">
    <source>
        <dbReference type="ARBA" id="ARBA00004241"/>
    </source>
</evidence>
<dbReference type="GO" id="GO:0005886">
    <property type="term" value="C:plasma membrane"/>
    <property type="evidence" value="ECO:0007669"/>
    <property type="project" value="UniProtKB-ARBA"/>
</dbReference>
<keyword evidence="7" id="KW-0732">Signal</keyword>
<evidence type="ECO:0000256" key="9">
    <source>
        <dbReference type="ARBA" id="ARBA00023136"/>
    </source>
</evidence>
<keyword evidence="13" id="KW-0539">Nucleus</keyword>
<comment type="subcellular location">
    <subcellularLocation>
        <location evidence="2">Cell surface</location>
    </subcellularLocation>
    <subcellularLocation>
        <location evidence="14">Nucleus membrane</location>
        <topology evidence="14">Single-pass type I membrane protein</topology>
    </subcellularLocation>
    <subcellularLocation>
        <location evidence="1">Secreted</location>
        <location evidence="1">Extracellular space</location>
    </subcellularLocation>
</comment>
<dbReference type="GO" id="GO:0005576">
    <property type="term" value="C:extracellular region"/>
    <property type="evidence" value="ECO:0007669"/>
    <property type="project" value="UniProtKB-SubCell"/>
</dbReference>
<dbReference type="Gene3D" id="2.20.28.230">
    <property type="match status" value="1"/>
</dbReference>
<evidence type="ECO:0000256" key="1">
    <source>
        <dbReference type="ARBA" id="ARBA00004239"/>
    </source>
</evidence>
<evidence type="ECO:0000313" key="21">
    <source>
        <dbReference type="Proteomes" id="UP000504623"/>
    </source>
</evidence>
<dbReference type="GeneID" id="102831725"/>
<dbReference type="PROSITE" id="PS50923">
    <property type="entry name" value="SUSHI"/>
    <property type="match status" value="1"/>
</dbReference>
<keyword evidence="4" id="KW-0597">Phosphoprotein</keyword>
<evidence type="ECO:0000256" key="12">
    <source>
        <dbReference type="ARBA" id="ARBA00023180"/>
    </source>
</evidence>
<feature type="compositionally biased region" description="Polar residues" evidence="18">
    <location>
        <begin position="130"/>
        <end position="152"/>
    </location>
</feature>
<sequence length="243" mass="26166">MAGGITCSTPTSVEHADIRVKSYSLSSRERYICNSGFKRKAGTSSLTECVLNKNTNTAQWTTPNLKCIRDPSLALQMPVSPSTMAPARVTPQPETLAPSRKEPEASTPKSDTTLTTETAIVPGSRLIPSESPSTETTGVVRNESSPTPSQTATKTLEQALSAFHMTPDASSANSTAVAVESTVVTVTVLAVILLCGVIFLVYCKRTRQHPPTSNAEMDNMEHMPMTEGTSNREKDTEDYQQNL</sequence>
<dbReference type="GO" id="GO:0031965">
    <property type="term" value="C:nuclear membrane"/>
    <property type="evidence" value="ECO:0007669"/>
    <property type="project" value="UniProtKB-SubCell"/>
</dbReference>
<keyword evidence="11 22" id="KW-0675">Receptor</keyword>
<reference evidence="22" key="1">
    <citation type="submission" date="2025-08" db="UniProtKB">
        <authorList>
            <consortium name="RefSeq"/>
        </authorList>
    </citation>
    <scope>IDENTIFICATION</scope>
    <source>
        <tissue evidence="22">Spleen</tissue>
    </source>
</reference>
<evidence type="ECO:0000256" key="5">
    <source>
        <dbReference type="ARBA" id="ARBA00022659"/>
    </source>
</evidence>
<protein>
    <recommendedName>
        <fullName evidence="16">Interleukin-15 receptor subunit alpha</fullName>
    </recommendedName>
</protein>
<gene>
    <name evidence="22" type="primary">IL15RA</name>
</gene>
<name>A0A9B0TK50_CHRAS</name>
<feature type="transmembrane region" description="Helical" evidence="19">
    <location>
        <begin position="183"/>
        <end position="203"/>
    </location>
</feature>
<feature type="domain" description="Sushi" evidence="20">
    <location>
        <begin position="5"/>
        <end position="69"/>
    </location>
</feature>
<organism evidence="21 22">
    <name type="scientific">Chrysochloris asiatica</name>
    <name type="common">Cape golden mole</name>
    <dbReference type="NCBI Taxonomy" id="185453"/>
    <lineage>
        <taxon>Eukaryota</taxon>
        <taxon>Metazoa</taxon>
        <taxon>Chordata</taxon>
        <taxon>Craniata</taxon>
        <taxon>Vertebrata</taxon>
        <taxon>Euteleostomi</taxon>
        <taxon>Mammalia</taxon>
        <taxon>Eutheria</taxon>
        <taxon>Afrotheria</taxon>
        <taxon>Chrysochloridae</taxon>
        <taxon>Chrysochlorinae</taxon>
        <taxon>Chrysochloris</taxon>
    </lineage>
</organism>
<keyword evidence="6 19" id="KW-0812">Transmembrane</keyword>
<keyword evidence="12" id="KW-0325">Glycoprotein</keyword>
<evidence type="ECO:0000256" key="16">
    <source>
        <dbReference type="ARBA" id="ARBA00069591"/>
    </source>
</evidence>
<comment type="caution">
    <text evidence="17">Lacks conserved residue(s) required for the propagation of feature annotation.</text>
</comment>
<evidence type="ECO:0000256" key="3">
    <source>
        <dbReference type="ARBA" id="ARBA00022525"/>
    </source>
</evidence>
<keyword evidence="9 19" id="KW-0472">Membrane</keyword>
<evidence type="ECO:0000256" key="6">
    <source>
        <dbReference type="ARBA" id="ARBA00022692"/>
    </source>
</evidence>
<dbReference type="AlphaFoldDB" id="A0A9B0TK50"/>
<evidence type="ECO:0000256" key="19">
    <source>
        <dbReference type="SAM" id="Phobius"/>
    </source>
</evidence>
<evidence type="ECO:0000256" key="14">
    <source>
        <dbReference type="ARBA" id="ARBA00046292"/>
    </source>
</evidence>